<dbReference type="Gene3D" id="2.60.120.330">
    <property type="entry name" value="B-lactam Antibiotic, Isopenicillin N Synthase, Chain"/>
    <property type="match status" value="1"/>
</dbReference>
<gene>
    <name evidence="5" type="ORF">JRO89_XS06G0124900</name>
</gene>
<dbReference type="InterPro" id="IPR044861">
    <property type="entry name" value="IPNS-like_FE2OG_OXY"/>
</dbReference>
<dbReference type="EMBL" id="JAFEMO010000006">
    <property type="protein sequence ID" value="KAH7569212.1"/>
    <property type="molecule type" value="Genomic_DNA"/>
</dbReference>
<dbReference type="SUPFAM" id="SSF51197">
    <property type="entry name" value="Clavaminate synthase-like"/>
    <property type="match status" value="1"/>
</dbReference>
<accession>A0ABQ8HXW2</accession>
<evidence type="ECO:0000313" key="6">
    <source>
        <dbReference type="Proteomes" id="UP000827721"/>
    </source>
</evidence>
<protein>
    <recommendedName>
        <fullName evidence="4">Fe2OG dioxygenase domain-containing protein</fullName>
    </recommendedName>
</protein>
<keyword evidence="6" id="KW-1185">Reference proteome</keyword>
<evidence type="ECO:0000256" key="2">
    <source>
        <dbReference type="ARBA" id="ARBA00023004"/>
    </source>
</evidence>
<dbReference type="PANTHER" id="PTHR47990">
    <property type="entry name" value="2-OXOGLUTARATE (2OG) AND FE(II)-DEPENDENT OXYGENASE SUPERFAMILY PROTEIN-RELATED"/>
    <property type="match status" value="1"/>
</dbReference>
<evidence type="ECO:0000259" key="4">
    <source>
        <dbReference type="PROSITE" id="PS51471"/>
    </source>
</evidence>
<proteinExistence type="inferred from homology"/>
<keyword evidence="2 3" id="KW-0408">Iron</keyword>
<feature type="domain" description="Fe2OG dioxygenase" evidence="4">
    <location>
        <begin position="211"/>
        <end position="311"/>
    </location>
</feature>
<sequence length="367" mass="41849">MVEHKADQKQGGSIFDISKLQKQPNLPTEFVWPEEDLPDPNPEELDAPLIDLSGLVRGDEKAILIAAEQVRRACVNHGFFQIINHGVDASLIQAAHQEMDAVFKLPFDKKLSISQKPGSLAGYSGAHSHRFPSNLPWKELYSFLYSHDKSSEEAEVVNYFKSVLGEDHESMGRVYQKFCEEMKKVSEMILELLAISLGLEDRLHYKKYFEDAKSLMRVNSYPPCKNAELALGTGPHCDPTSITILHQDQVGGLEVFYDNKWQSVRPRPDAFVINIGDTFMALSNGKYRSCMHRAVVNTETERRSLVFFVSPKEDKVVRPPQDLVCGEDQQRKYPDFTWSDLMQYTQKHHRVDGDTLKCFVDYLMSSN</sequence>
<organism evidence="5 6">
    <name type="scientific">Xanthoceras sorbifolium</name>
    <dbReference type="NCBI Taxonomy" id="99658"/>
    <lineage>
        <taxon>Eukaryota</taxon>
        <taxon>Viridiplantae</taxon>
        <taxon>Streptophyta</taxon>
        <taxon>Embryophyta</taxon>
        <taxon>Tracheophyta</taxon>
        <taxon>Spermatophyta</taxon>
        <taxon>Magnoliopsida</taxon>
        <taxon>eudicotyledons</taxon>
        <taxon>Gunneridae</taxon>
        <taxon>Pentapetalae</taxon>
        <taxon>rosids</taxon>
        <taxon>malvids</taxon>
        <taxon>Sapindales</taxon>
        <taxon>Sapindaceae</taxon>
        <taxon>Xanthoceroideae</taxon>
        <taxon>Xanthoceras</taxon>
    </lineage>
</organism>
<dbReference type="Pfam" id="PF03171">
    <property type="entry name" value="2OG-FeII_Oxy"/>
    <property type="match status" value="1"/>
</dbReference>
<dbReference type="InterPro" id="IPR005123">
    <property type="entry name" value="Oxoglu/Fe-dep_dioxygenase_dom"/>
</dbReference>
<dbReference type="InterPro" id="IPR050231">
    <property type="entry name" value="Iron_ascorbate_oxido_reductase"/>
</dbReference>
<dbReference type="InterPro" id="IPR027443">
    <property type="entry name" value="IPNS-like_sf"/>
</dbReference>
<dbReference type="Proteomes" id="UP000827721">
    <property type="component" value="Unassembled WGS sequence"/>
</dbReference>
<evidence type="ECO:0000256" key="3">
    <source>
        <dbReference type="RuleBase" id="RU003682"/>
    </source>
</evidence>
<dbReference type="PRINTS" id="PR00682">
    <property type="entry name" value="IPNSYNTHASE"/>
</dbReference>
<dbReference type="Pfam" id="PF14226">
    <property type="entry name" value="DIOX_N"/>
    <property type="match status" value="1"/>
</dbReference>
<name>A0ABQ8HXW2_9ROSI</name>
<evidence type="ECO:0000256" key="1">
    <source>
        <dbReference type="ARBA" id="ARBA00022723"/>
    </source>
</evidence>
<comment type="caution">
    <text evidence="5">The sequence shown here is derived from an EMBL/GenBank/DDBJ whole genome shotgun (WGS) entry which is preliminary data.</text>
</comment>
<keyword evidence="3" id="KW-0560">Oxidoreductase</keyword>
<dbReference type="PROSITE" id="PS51471">
    <property type="entry name" value="FE2OG_OXY"/>
    <property type="match status" value="1"/>
</dbReference>
<reference evidence="5 6" key="1">
    <citation type="submission" date="2021-02" db="EMBL/GenBank/DDBJ databases">
        <title>Plant Genome Project.</title>
        <authorList>
            <person name="Zhang R.-G."/>
        </authorList>
    </citation>
    <scope>NUCLEOTIDE SEQUENCE [LARGE SCALE GENOMIC DNA]</scope>
    <source>
        <tissue evidence="5">Leaves</tissue>
    </source>
</reference>
<comment type="similarity">
    <text evidence="3">Belongs to the iron/ascorbate-dependent oxidoreductase family.</text>
</comment>
<keyword evidence="1 3" id="KW-0479">Metal-binding</keyword>
<evidence type="ECO:0000313" key="5">
    <source>
        <dbReference type="EMBL" id="KAH7569212.1"/>
    </source>
</evidence>
<dbReference type="InterPro" id="IPR026992">
    <property type="entry name" value="DIOX_N"/>
</dbReference>